<dbReference type="AlphaFoldDB" id="A0A922HT00"/>
<dbReference type="Proteomes" id="UP000790347">
    <property type="component" value="Unassembled WGS sequence"/>
</dbReference>
<comment type="caution">
    <text evidence="2">The sequence shown here is derived from an EMBL/GenBank/DDBJ whole genome shotgun (WGS) entry which is preliminary data.</text>
</comment>
<feature type="compositionally biased region" description="Basic residues" evidence="1">
    <location>
        <begin position="46"/>
        <end position="61"/>
    </location>
</feature>
<reference evidence="2" key="2">
    <citation type="journal article" date="2022" name="Res Sq">
        <title>Comparative Genomics Reveals Insights into the Divergent Evolution of Astigmatic Mites and Household Pest Adaptations.</title>
        <authorList>
            <person name="Xiong Q."/>
            <person name="Wan A.T.-Y."/>
            <person name="Liu X.-Y."/>
            <person name="Fung C.S.-H."/>
            <person name="Xiao X."/>
            <person name="Malainual N."/>
            <person name="Hou J."/>
            <person name="Wang L."/>
            <person name="Wang M."/>
            <person name="Yang K."/>
            <person name="Cui Y."/>
            <person name="Leung E."/>
            <person name="Nong W."/>
            <person name="Shin S.-K."/>
            <person name="Au S."/>
            <person name="Jeong K.Y."/>
            <person name="Chew F.T."/>
            <person name="Hui J."/>
            <person name="Leung T.F."/>
            <person name="Tungtrongchitr A."/>
            <person name="Zhong N."/>
            <person name="Liu Z."/>
            <person name="Tsui S."/>
        </authorList>
    </citation>
    <scope>NUCLEOTIDE SEQUENCE</scope>
    <source>
        <strain evidence="2">Derf</strain>
        <tissue evidence="2">Whole organism</tissue>
    </source>
</reference>
<dbReference type="EMBL" id="ASGP02000006">
    <property type="protein sequence ID" value="KAH9502088.1"/>
    <property type="molecule type" value="Genomic_DNA"/>
</dbReference>
<sequence length="61" mass="6988">MIEFPLNDSCQRISAFDSVTFVMENSSGTSGFSFHYDNRHQDSTKNKKKKSKIKANKKQLS</sequence>
<proteinExistence type="predicted"/>
<feature type="region of interest" description="Disordered" evidence="1">
    <location>
        <begin position="31"/>
        <end position="61"/>
    </location>
</feature>
<gene>
    <name evidence="2" type="ORF">DERF_012885</name>
</gene>
<protein>
    <submittedName>
        <fullName evidence="2">Uncharacterized protein</fullName>
    </submittedName>
</protein>
<organism evidence="2 3">
    <name type="scientific">Dermatophagoides farinae</name>
    <name type="common">American house dust mite</name>
    <dbReference type="NCBI Taxonomy" id="6954"/>
    <lineage>
        <taxon>Eukaryota</taxon>
        <taxon>Metazoa</taxon>
        <taxon>Ecdysozoa</taxon>
        <taxon>Arthropoda</taxon>
        <taxon>Chelicerata</taxon>
        <taxon>Arachnida</taxon>
        <taxon>Acari</taxon>
        <taxon>Acariformes</taxon>
        <taxon>Sarcoptiformes</taxon>
        <taxon>Astigmata</taxon>
        <taxon>Psoroptidia</taxon>
        <taxon>Analgoidea</taxon>
        <taxon>Pyroglyphidae</taxon>
        <taxon>Dermatophagoidinae</taxon>
        <taxon>Dermatophagoides</taxon>
    </lineage>
</organism>
<feature type="compositionally biased region" description="Basic and acidic residues" evidence="1">
    <location>
        <begin position="36"/>
        <end position="45"/>
    </location>
</feature>
<evidence type="ECO:0000313" key="3">
    <source>
        <dbReference type="Proteomes" id="UP000790347"/>
    </source>
</evidence>
<accession>A0A922HT00</accession>
<keyword evidence="3" id="KW-1185">Reference proteome</keyword>
<evidence type="ECO:0000313" key="2">
    <source>
        <dbReference type="EMBL" id="KAH9502088.1"/>
    </source>
</evidence>
<evidence type="ECO:0000256" key="1">
    <source>
        <dbReference type="SAM" id="MobiDB-lite"/>
    </source>
</evidence>
<reference evidence="2" key="1">
    <citation type="submission" date="2013-05" db="EMBL/GenBank/DDBJ databases">
        <authorList>
            <person name="Yim A.K.Y."/>
            <person name="Chan T.F."/>
            <person name="Ji K.M."/>
            <person name="Liu X.Y."/>
            <person name="Zhou J.W."/>
            <person name="Li R.Q."/>
            <person name="Yang K.Y."/>
            <person name="Li J."/>
            <person name="Li M."/>
            <person name="Law P.T.W."/>
            <person name="Wu Y.L."/>
            <person name="Cai Z.L."/>
            <person name="Qin H."/>
            <person name="Bao Y."/>
            <person name="Leung R.K.K."/>
            <person name="Ng P.K.S."/>
            <person name="Zou J."/>
            <person name="Zhong X.J."/>
            <person name="Ran P.X."/>
            <person name="Zhong N.S."/>
            <person name="Liu Z.G."/>
            <person name="Tsui S.K.W."/>
        </authorList>
    </citation>
    <scope>NUCLEOTIDE SEQUENCE</scope>
    <source>
        <strain evidence="2">Derf</strain>
        <tissue evidence="2">Whole organism</tissue>
    </source>
</reference>
<name>A0A922HT00_DERFA</name>